<feature type="domain" description="RNA polymerase sigma-70 region 4" evidence="7">
    <location>
        <begin position="129"/>
        <end position="176"/>
    </location>
</feature>
<gene>
    <name evidence="8" type="ORF">GCM10023187_11820</name>
</gene>
<dbReference type="InterPro" id="IPR014284">
    <property type="entry name" value="RNA_pol_sigma-70_dom"/>
</dbReference>
<proteinExistence type="inferred from homology"/>
<evidence type="ECO:0000256" key="5">
    <source>
        <dbReference type="ARBA" id="ARBA00023163"/>
    </source>
</evidence>
<comment type="similarity">
    <text evidence="1">Belongs to the sigma-70 factor family. ECF subfamily.</text>
</comment>
<evidence type="ECO:0000259" key="6">
    <source>
        <dbReference type="Pfam" id="PF04542"/>
    </source>
</evidence>
<evidence type="ECO:0000313" key="9">
    <source>
        <dbReference type="Proteomes" id="UP001500936"/>
    </source>
</evidence>
<dbReference type="Proteomes" id="UP001500936">
    <property type="component" value="Unassembled WGS sequence"/>
</dbReference>
<evidence type="ECO:0000259" key="7">
    <source>
        <dbReference type="Pfam" id="PF04545"/>
    </source>
</evidence>
<dbReference type="RefSeq" id="WP_345264921.1">
    <property type="nucleotide sequence ID" value="NZ_BAABHB010000002.1"/>
</dbReference>
<dbReference type="PANTHER" id="PTHR43133">
    <property type="entry name" value="RNA POLYMERASE ECF-TYPE SIGMA FACTO"/>
    <property type="match status" value="1"/>
</dbReference>
<dbReference type="Gene3D" id="1.10.1740.10">
    <property type="match status" value="1"/>
</dbReference>
<evidence type="ECO:0000256" key="1">
    <source>
        <dbReference type="ARBA" id="ARBA00010641"/>
    </source>
</evidence>
<dbReference type="InterPro" id="IPR013324">
    <property type="entry name" value="RNA_pol_sigma_r3/r4-like"/>
</dbReference>
<organism evidence="8 9">
    <name type="scientific">Nibrella viscosa</name>
    <dbReference type="NCBI Taxonomy" id="1084524"/>
    <lineage>
        <taxon>Bacteria</taxon>
        <taxon>Pseudomonadati</taxon>
        <taxon>Bacteroidota</taxon>
        <taxon>Cytophagia</taxon>
        <taxon>Cytophagales</taxon>
        <taxon>Spirosomataceae</taxon>
        <taxon>Nibrella</taxon>
    </lineage>
</organism>
<dbReference type="PANTHER" id="PTHR43133:SF8">
    <property type="entry name" value="RNA POLYMERASE SIGMA FACTOR HI_1459-RELATED"/>
    <property type="match status" value="1"/>
</dbReference>
<comment type="caution">
    <text evidence="8">The sequence shown here is derived from an EMBL/GenBank/DDBJ whole genome shotgun (WGS) entry which is preliminary data.</text>
</comment>
<keyword evidence="3" id="KW-0731">Sigma factor</keyword>
<name>A0ABP8K3A9_9BACT</name>
<keyword evidence="4" id="KW-0238">DNA-binding</keyword>
<dbReference type="InterPro" id="IPR039425">
    <property type="entry name" value="RNA_pol_sigma-70-like"/>
</dbReference>
<dbReference type="SUPFAM" id="SSF88946">
    <property type="entry name" value="Sigma2 domain of RNA polymerase sigma factors"/>
    <property type="match status" value="1"/>
</dbReference>
<dbReference type="InterPro" id="IPR013325">
    <property type="entry name" value="RNA_pol_sigma_r2"/>
</dbReference>
<dbReference type="SUPFAM" id="SSF88659">
    <property type="entry name" value="Sigma3 and sigma4 domains of RNA polymerase sigma factors"/>
    <property type="match status" value="1"/>
</dbReference>
<sequence>MKFPFTRKTATEQDNELIERVRRGDRKAWEMIYKTNRWLQKNSIRQYGTEADAEDIYQNAMLALYENIISGRLQKLDGRLSTYLYGIVRNQAGQLLRSFRPKSHELPEHVQEEVPVNIAREDAFLQRQIDRLDDRCRQILLLFYFEKQSAEDIGPQVGIPVDSVRKRKYECLTKLKDLARRYRNTEYDE</sequence>
<dbReference type="Gene3D" id="1.10.10.10">
    <property type="entry name" value="Winged helix-like DNA-binding domain superfamily/Winged helix DNA-binding domain"/>
    <property type="match status" value="1"/>
</dbReference>
<keyword evidence="5" id="KW-0804">Transcription</keyword>
<evidence type="ECO:0000256" key="2">
    <source>
        <dbReference type="ARBA" id="ARBA00023015"/>
    </source>
</evidence>
<dbReference type="Pfam" id="PF04545">
    <property type="entry name" value="Sigma70_r4"/>
    <property type="match status" value="1"/>
</dbReference>
<dbReference type="EMBL" id="BAABHB010000002">
    <property type="protein sequence ID" value="GAA4399638.1"/>
    <property type="molecule type" value="Genomic_DNA"/>
</dbReference>
<feature type="domain" description="RNA polymerase sigma-70 region 2" evidence="6">
    <location>
        <begin position="45"/>
        <end position="98"/>
    </location>
</feature>
<dbReference type="NCBIfam" id="TIGR02937">
    <property type="entry name" value="sigma70-ECF"/>
    <property type="match status" value="1"/>
</dbReference>
<dbReference type="InterPro" id="IPR007627">
    <property type="entry name" value="RNA_pol_sigma70_r2"/>
</dbReference>
<dbReference type="InterPro" id="IPR007630">
    <property type="entry name" value="RNA_pol_sigma70_r4"/>
</dbReference>
<keyword evidence="9" id="KW-1185">Reference proteome</keyword>
<reference evidence="9" key="1">
    <citation type="journal article" date="2019" name="Int. J. Syst. Evol. Microbiol.">
        <title>The Global Catalogue of Microorganisms (GCM) 10K type strain sequencing project: providing services to taxonomists for standard genome sequencing and annotation.</title>
        <authorList>
            <consortium name="The Broad Institute Genomics Platform"/>
            <consortium name="The Broad Institute Genome Sequencing Center for Infectious Disease"/>
            <person name="Wu L."/>
            <person name="Ma J."/>
        </authorList>
    </citation>
    <scope>NUCLEOTIDE SEQUENCE [LARGE SCALE GENOMIC DNA]</scope>
    <source>
        <strain evidence="9">JCM 17925</strain>
    </source>
</reference>
<evidence type="ECO:0008006" key="10">
    <source>
        <dbReference type="Google" id="ProtNLM"/>
    </source>
</evidence>
<dbReference type="Pfam" id="PF04542">
    <property type="entry name" value="Sigma70_r2"/>
    <property type="match status" value="1"/>
</dbReference>
<evidence type="ECO:0000256" key="4">
    <source>
        <dbReference type="ARBA" id="ARBA00023125"/>
    </source>
</evidence>
<evidence type="ECO:0000313" key="8">
    <source>
        <dbReference type="EMBL" id="GAA4399638.1"/>
    </source>
</evidence>
<keyword evidence="2" id="KW-0805">Transcription regulation</keyword>
<evidence type="ECO:0000256" key="3">
    <source>
        <dbReference type="ARBA" id="ARBA00023082"/>
    </source>
</evidence>
<protein>
    <recommendedName>
        <fullName evidence="10">RNA polymerase sigma factor, sigma-70 family</fullName>
    </recommendedName>
</protein>
<dbReference type="InterPro" id="IPR036388">
    <property type="entry name" value="WH-like_DNA-bd_sf"/>
</dbReference>
<accession>A0ABP8K3A9</accession>